<evidence type="ECO:0000313" key="1">
    <source>
        <dbReference type="EMBL" id="KAF5815152.1"/>
    </source>
</evidence>
<name>A0A9K3NVU2_HELAN</name>
<organism evidence="1 2">
    <name type="scientific">Helianthus annuus</name>
    <name type="common">Common sunflower</name>
    <dbReference type="NCBI Taxonomy" id="4232"/>
    <lineage>
        <taxon>Eukaryota</taxon>
        <taxon>Viridiplantae</taxon>
        <taxon>Streptophyta</taxon>
        <taxon>Embryophyta</taxon>
        <taxon>Tracheophyta</taxon>
        <taxon>Spermatophyta</taxon>
        <taxon>Magnoliopsida</taxon>
        <taxon>eudicotyledons</taxon>
        <taxon>Gunneridae</taxon>
        <taxon>Pentapetalae</taxon>
        <taxon>asterids</taxon>
        <taxon>campanulids</taxon>
        <taxon>Asterales</taxon>
        <taxon>Asteraceae</taxon>
        <taxon>Asteroideae</taxon>
        <taxon>Heliantheae alliance</taxon>
        <taxon>Heliantheae</taxon>
        <taxon>Helianthus</taxon>
    </lineage>
</organism>
<comment type="caution">
    <text evidence="1">The sequence shown here is derived from an EMBL/GenBank/DDBJ whole genome shotgun (WGS) entry which is preliminary data.</text>
</comment>
<dbReference type="EMBL" id="MNCJ02000318">
    <property type="protein sequence ID" value="KAF5815152.1"/>
    <property type="molecule type" value="Genomic_DNA"/>
</dbReference>
<reference evidence="1" key="2">
    <citation type="submission" date="2020-06" db="EMBL/GenBank/DDBJ databases">
        <title>Helianthus annuus Genome sequencing and assembly Release 2.</title>
        <authorList>
            <person name="Gouzy J."/>
            <person name="Langlade N."/>
            <person name="Munos S."/>
        </authorList>
    </citation>
    <scope>NUCLEOTIDE SEQUENCE</scope>
    <source>
        <tissue evidence="1">Leaves</tissue>
    </source>
</reference>
<proteinExistence type="predicted"/>
<evidence type="ECO:0000313" key="2">
    <source>
        <dbReference type="Proteomes" id="UP000215914"/>
    </source>
</evidence>
<keyword evidence="2" id="KW-1185">Reference proteome</keyword>
<dbReference type="AlphaFoldDB" id="A0A9K3NVU2"/>
<protein>
    <submittedName>
        <fullName evidence="1">Uncharacterized protein</fullName>
    </submittedName>
</protein>
<accession>A0A9K3NVU2</accession>
<sequence>MILMRKDYPERQSHTEHGYQYELKVLVNLRQCTNSSSFITGKRFCTKSTYALTPLGSIVPPSGKYIFSRSFLSQCWFEFLARTELGQMGRAHCKLPKVPAAASFFSASFVYNLNRPLMSAICTTNYTLFVLSPRHDTKR</sequence>
<dbReference type="Proteomes" id="UP000215914">
    <property type="component" value="Unassembled WGS sequence"/>
</dbReference>
<reference evidence="1" key="1">
    <citation type="journal article" date="2017" name="Nature">
        <title>The sunflower genome provides insights into oil metabolism, flowering and Asterid evolution.</title>
        <authorList>
            <person name="Badouin H."/>
            <person name="Gouzy J."/>
            <person name="Grassa C.J."/>
            <person name="Murat F."/>
            <person name="Staton S.E."/>
            <person name="Cottret L."/>
            <person name="Lelandais-Briere C."/>
            <person name="Owens G.L."/>
            <person name="Carrere S."/>
            <person name="Mayjonade B."/>
            <person name="Legrand L."/>
            <person name="Gill N."/>
            <person name="Kane N.C."/>
            <person name="Bowers J.E."/>
            <person name="Hubner S."/>
            <person name="Bellec A."/>
            <person name="Berard A."/>
            <person name="Berges H."/>
            <person name="Blanchet N."/>
            <person name="Boniface M.C."/>
            <person name="Brunel D."/>
            <person name="Catrice O."/>
            <person name="Chaidir N."/>
            <person name="Claudel C."/>
            <person name="Donnadieu C."/>
            <person name="Faraut T."/>
            <person name="Fievet G."/>
            <person name="Helmstetter N."/>
            <person name="King M."/>
            <person name="Knapp S.J."/>
            <person name="Lai Z."/>
            <person name="Le Paslier M.C."/>
            <person name="Lippi Y."/>
            <person name="Lorenzon L."/>
            <person name="Mandel J.R."/>
            <person name="Marage G."/>
            <person name="Marchand G."/>
            <person name="Marquand E."/>
            <person name="Bret-Mestries E."/>
            <person name="Morien E."/>
            <person name="Nambeesan S."/>
            <person name="Nguyen T."/>
            <person name="Pegot-Espagnet P."/>
            <person name="Pouilly N."/>
            <person name="Raftis F."/>
            <person name="Sallet E."/>
            <person name="Schiex T."/>
            <person name="Thomas J."/>
            <person name="Vandecasteele C."/>
            <person name="Vares D."/>
            <person name="Vear F."/>
            <person name="Vautrin S."/>
            <person name="Crespi M."/>
            <person name="Mangin B."/>
            <person name="Burke J.M."/>
            <person name="Salse J."/>
            <person name="Munos S."/>
            <person name="Vincourt P."/>
            <person name="Rieseberg L.H."/>
            <person name="Langlade N.B."/>
        </authorList>
    </citation>
    <scope>NUCLEOTIDE SEQUENCE</scope>
    <source>
        <tissue evidence="1">Leaves</tissue>
    </source>
</reference>
<gene>
    <name evidence="1" type="ORF">HanXRQr2_Chr03g0119871</name>
</gene>
<dbReference type="Gramene" id="mRNA:HanXRQr2_Chr03g0119871">
    <property type="protein sequence ID" value="mRNA:HanXRQr2_Chr03g0119871"/>
    <property type="gene ID" value="HanXRQr2_Chr03g0119871"/>
</dbReference>